<dbReference type="EMBL" id="CP058649">
    <property type="protein sequence ID" value="QUI22016.1"/>
    <property type="molecule type" value="Genomic_DNA"/>
</dbReference>
<dbReference type="PANTHER" id="PTHR19136">
    <property type="entry name" value="MOLYBDENUM COFACTOR GUANYLYLTRANSFERASE"/>
    <property type="match status" value="1"/>
</dbReference>
<dbReference type="GO" id="GO:0061603">
    <property type="term" value="F:molybdenum cofactor guanylyltransferase activity"/>
    <property type="evidence" value="ECO:0007669"/>
    <property type="project" value="UniProtKB-EC"/>
</dbReference>
<dbReference type="EC" id="2.7.7.77" evidence="8"/>
<dbReference type="HAMAP" id="MF_00316">
    <property type="entry name" value="MobA"/>
    <property type="match status" value="1"/>
</dbReference>
<evidence type="ECO:0000256" key="3">
    <source>
        <dbReference type="ARBA" id="ARBA00022723"/>
    </source>
</evidence>
<comment type="similarity">
    <text evidence="8">Belongs to the MobA family.</text>
</comment>
<protein>
    <recommendedName>
        <fullName evidence="8">Probable molybdenum cofactor guanylyltransferase</fullName>
        <shortName evidence="8">MoCo guanylyltransferase</shortName>
        <ecNumber evidence="8">2.7.7.77</ecNumber>
    </recommendedName>
    <alternativeName>
        <fullName evidence="8">GTP:molybdopterin guanylyltransferase</fullName>
    </alternativeName>
    <alternativeName>
        <fullName evidence="8">Mo-MPT guanylyltransferase</fullName>
    </alternativeName>
    <alternativeName>
        <fullName evidence="8">Molybdopterin guanylyltransferase</fullName>
    </alternativeName>
    <alternativeName>
        <fullName evidence="8">Molybdopterin-guanine dinucleotide synthase</fullName>
        <shortName evidence="8">MGD synthase</shortName>
    </alternativeName>
</protein>
<keyword evidence="4 8" id="KW-0547">Nucleotide-binding</keyword>
<evidence type="ECO:0000256" key="5">
    <source>
        <dbReference type="ARBA" id="ARBA00022842"/>
    </source>
</evidence>
<keyword evidence="10" id="KW-0548">Nucleotidyltransferase</keyword>
<dbReference type="PANTHER" id="PTHR19136:SF81">
    <property type="entry name" value="MOLYBDENUM COFACTOR GUANYLYLTRANSFERASE"/>
    <property type="match status" value="1"/>
</dbReference>
<dbReference type="Proteomes" id="UP000683246">
    <property type="component" value="Chromosome"/>
</dbReference>
<keyword evidence="6 8" id="KW-0342">GTP-binding</keyword>
<comment type="caution">
    <text evidence="8">Lacks conserved residue(s) required for the propagation of feature annotation.</text>
</comment>
<feature type="binding site" evidence="8">
    <location>
        <position position="96"/>
    </location>
    <ligand>
        <name>Mg(2+)</name>
        <dbReference type="ChEBI" id="CHEBI:18420"/>
    </ligand>
</feature>
<reference evidence="10" key="1">
    <citation type="submission" date="2020-07" db="EMBL/GenBank/DDBJ databases">
        <title>Vallitalea pronyensis genome.</title>
        <authorList>
            <person name="Postec A."/>
        </authorList>
    </citation>
    <scope>NUCLEOTIDE SEQUENCE</scope>
    <source>
        <strain evidence="10">FatNI3</strain>
    </source>
</reference>
<dbReference type="Pfam" id="PF12804">
    <property type="entry name" value="NTP_transf_3"/>
    <property type="match status" value="1"/>
</dbReference>
<keyword evidence="2 8" id="KW-0808">Transferase</keyword>
<accession>A0A8J8SFW6</accession>
<feature type="binding site" evidence="8">
    <location>
        <position position="67"/>
    </location>
    <ligand>
        <name>GTP</name>
        <dbReference type="ChEBI" id="CHEBI:37565"/>
    </ligand>
</feature>
<evidence type="ECO:0000259" key="9">
    <source>
        <dbReference type="Pfam" id="PF12804"/>
    </source>
</evidence>
<dbReference type="GO" id="GO:0046872">
    <property type="term" value="F:metal ion binding"/>
    <property type="evidence" value="ECO:0007669"/>
    <property type="project" value="UniProtKB-KW"/>
</dbReference>
<dbReference type="GO" id="GO:0006777">
    <property type="term" value="P:Mo-molybdopterin cofactor biosynthetic process"/>
    <property type="evidence" value="ECO:0007669"/>
    <property type="project" value="UniProtKB-KW"/>
</dbReference>
<dbReference type="GO" id="GO:0005737">
    <property type="term" value="C:cytoplasm"/>
    <property type="evidence" value="ECO:0007669"/>
    <property type="project" value="UniProtKB-SubCell"/>
</dbReference>
<dbReference type="InterPro" id="IPR025877">
    <property type="entry name" value="MobA-like_NTP_Trfase"/>
</dbReference>
<name>A0A8J8SFW6_9FIRM</name>
<keyword evidence="11" id="KW-1185">Reference proteome</keyword>
<gene>
    <name evidence="8" type="primary">mobA</name>
    <name evidence="10" type="ORF">HZI73_06740</name>
</gene>
<evidence type="ECO:0000256" key="6">
    <source>
        <dbReference type="ARBA" id="ARBA00023134"/>
    </source>
</evidence>
<keyword evidence="7 8" id="KW-0501">Molybdenum cofactor biosynthesis</keyword>
<dbReference type="AlphaFoldDB" id="A0A8J8SFW6"/>
<dbReference type="RefSeq" id="WP_212697491.1">
    <property type="nucleotide sequence ID" value="NZ_CP058649.1"/>
</dbReference>
<evidence type="ECO:0000313" key="11">
    <source>
        <dbReference type="Proteomes" id="UP000683246"/>
    </source>
</evidence>
<keyword evidence="1 8" id="KW-0963">Cytoplasm</keyword>
<dbReference type="SUPFAM" id="SSF53448">
    <property type="entry name" value="Nucleotide-diphospho-sugar transferases"/>
    <property type="match status" value="1"/>
</dbReference>
<keyword evidence="5 8" id="KW-0460">Magnesium</keyword>
<dbReference type="CDD" id="cd02503">
    <property type="entry name" value="MobA"/>
    <property type="match status" value="1"/>
</dbReference>
<evidence type="ECO:0000313" key="10">
    <source>
        <dbReference type="EMBL" id="QUI22016.1"/>
    </source>
</evidence>
<comment type="subcellular location">
    <subcellularLocation>
        <location evidence="8">Cytoplasm</location>
    </subcellularLocation>
</comment>
<sequence length="200" mass="23523">MNRFGSAMILAGGKSKRMGFDKQQLSFKHMKLIDQQIEKLSHLFEDIIVVTYNPHYYQNLRCRTVCDELKEKGPLAGIHVGLKHAISQYTYVLACDMPHINRAYIRYMQQRIGIHEVDVCLTQHESKRMEPFNAFYAKSMVKKIERYLLKDKRSVCGLIAQCEAYLVDEKQARHFSPQLNMFLNLNTMEQVKKYQRQKDV</sequence>
<organism evidence="10 11">
    <name type="scientific">Vallitalea pronyensis</name>
    <dbReference type="NCBI Taxonomy" id="1348613"/>
    <lineage>
        <taxon>Bacteria</taxon>
        <taxon>Bacillati</taxon>
        <taxon>Bacillota</taxon>
        <taxon>Clostridia</taxon>
        <taxon>Lachnospirales</taxon>
        <taxon>Vallitaleaceae</taxon>
        <taxon>Vallitalea</taxon>
    </lineage>
</organism>
<dbReference type="GO" id="GO:0005525">
    <property type="term" value="F:GTP binding"/>
    <property type="evidence" value="ECO:0007669"/>
    <property type="project" value="UniProtKB-UniRule"/>
</dbReference>
<dbReference type="Gene3D" id="3.90.550.10">
    <property type="entry name" value="Spore Coat Polysaccharide Biosynthesis Protein SpsA, Chain A"/>
    <property type="match status" value="1"/>
</dbReference>
<comment type="catalytic activity">
    <reaction evidence="8">
        <text>Mo-molybdopterin + GTP + H(+) = Mo-molybdopterin guanine dinucleotide + diphosphate</text>
        <dbReference type="Rhea" id="RHEA:34243"/>
        <dbReference type="ChEBI" id="CHEBI:15378"/>
        <dbReference type="ChEBI" id="CHEBI:33019"/>
        <dbReference type="ChEBI" id="CHEBI:37565"/>
        <dbReference type="ChEBI" id="CHEBI:71302"/>
        <dbReference type="ChEBI" id="CHEBI:71310"/>
        <dbReference type="EC" id="2.7.7.77"/>
    </reaction>
</comment>
<comment type="cofactor">
    <cofactor evidence="8">
        <name>Mg(2+)</name>
        <dbReference type="ChEBI" id="CHEBI:18420"/>
    </cofactor>
</comment>
<comment type="domain">
    <text evidence="8">The N-terminal domain determines nucleotide recognition and specific binding, while the C-terminal domain determines the specific binding to the target protein.</text>
</comment>
<feature type="domain" description="MobA-like NTP transferase" evidence="9">
    <location>
        <begin position="7"/>
        <end position="150"/>
    </location>
</feature>
<dbReference type="InterPro" id="IPR029044">
    <property type="entry name" value="Nucleotide-diphossugar_trans"/>
</dbReference>
<feature type="binding site" evidence="8">
    <location>
        <position position="96"/>
    </location>
    <ligand>
        <name>GTP</name>
        <dbReference type="ChEBI" id="CHEBI:37565"/>
    </ligand>
</feature>
<evidence type="ECO:0000256" key="1">
    <source>
        <dbReference type="ARBA" id="ARBA00022490"/>
    </source>
</evidence>
<dbReference type="KEGG" id="vpy:HZI73_06740"/>
<dbReference type="InterPro" id="IPR013482">
    <property type="entry name" value="Molybde_CF_guanTrfase"/>
</dbReference>
<proteinExistence type="inferred from homology"/>
<comment type="function">
    <text evidence="8">Transfers a GMP moiety from GTP to Mo-molybdopterin (Mo-MPT) cofactor (Moco or molybdenum cofactor) to form Mo-molybdopterin guanine dinucleotide (Mo-MGD) cofactor.</text>
</comment>
<keyword evidence="3 8" id="KW-0479">Metal-binding</keyword>
<evidence type="ECO:0000256" key="8">
    <source>
        <dbReference type="HAMAP-Rule" id="MF_00316"/>
    </source>
</evidence>
<evidence type="ECO:0000256" key="2">
    <source>
        <dbReference type="ARBA" id="ARBA00022679"/>
    </source>
</evidence>
<feature type="binding site" evidence="8">
    <location>
        <position position="22"/>
    </location>
    <ligand>
        <name>GTP</name>
        <dbReference type="ChEBI" id="CHEBI:37565"/>
    </ligand>
</feature>
<feature type="binding site" evidence="8">
    <location>
        <begin position="10"/>
        <end position="12"/>
    </location>
    <ligand>
        <name>GTP</name>
        <dbReference type="ChEBI" id="CHEBI:37565"/>
    </ligand>
</feature>
<evidence type="ECO:0000256" key="4">
    <source>
        <dbReference type="ARBA" id="ARBA00022741"/>
    </source>
</evidence>
<evidence type="ECO:0000256" key="7">
    <source>
        <dbReference type="ARBA" id="ARBA00023150"/>
    </source>
</evidence>